<dbReference type="EMBL" id="BROD01000001">
    <property type="protein sequence ID" value="GKX68468.1"/>
    <property type="molecule type" value="Genomic_DNA"/>
</dbReference>
<organism evidence="1 2">
    <name type="scientific">Inconstantimicrobium mannanitabidum</name>
    <dbReference type="NCBI Taxonomy" id="1604901"/>
    <lineage>
        <taxon>Bacteria</taxon>
        <taxon>Bacillati</taxon>
        <taxon>Bacillota</taxon>
        <taxon>Clostridia</taxon>
        <taxon>Eubacteriales</taxon>
        <taxon>Clostridiaceae</taxon>
        <taxon>Inconstantimicrobium</taxon>
    </lineage>
</organism>
<evidence type="ECO:0000313" key="1">
    <source>
        <dbReference type="EMBL" id="GKX68468.1"/>
    </source>
</evidence>
<reference evidence="1" key="1">
    <citation type="journal article" date="2025" name="Int. J. Syst. Evol. Microbiol.">
        <title>Inconstantimicrobium mannanitabidum sp. nov., a novel member of the family Clostridiaceae isolated from anoxic soil under the treatment of reductive soil disinfestation.</title>
        <authorList>
            <person name="Ueki A."/>
            <person name="Tonouchi A."/>
            <person name="Honma S."/>
            <person name="Kaku N."/>
            <person name="Ueki K."/>
        </authorList>
    </citation>
    <scope>NUCLEOTIDE SEQUENCE</scope>
    <source>
        <strain evidence="1">TW13</strain>
    </source>
</reference>
<proteinExistence type="predicted"/>
<keyword evidence="2" id="KW-1185">Reference proteome</keyword>
<accession>A0ACB5RHD9</accession>
<gene>
    <name evidence="1" type="ORF">rsdtw13_37260</name>
</gene>
<name>A0ACB5RHD9_9CLOT</name>
<comment type="caution">
    <text evidence="1">The sequence shown here is derived from an EMBL/GenBank/DDBJ whole genome shotgun (WGS) entry which is preliminary data.</text>
</comment>
<sequence length="244" mass="28585">MGARYEKEYEINYYNVDSKGNLKITSIADFLCDVGMHQSEQLGVGIEALTNDNIAWVFYKYDIQVIRYPNLNEKVYVSTEAAAMKKFYAYRNYSIKDAEGNVVITGRGIFLLIDIEKRRAIRVPDAMGKVYDCNGESFDIDNLDKKFEQEISREFFVRYSDIDTNGHVNNTRYMEWALEVVPRDIFDTCNMSRIKVNFLKEIQYGHKINSEARIIHEDDKYTIHHRITDEEGTILALCETFWQK</sequence>
<evidence type="ECO:0000313" key="2">
    <source>
        <dbReference type="Proteomes" id="UP001058074"/>
    </source>
</evidence>
<dbReference type="Proteomes" id="UP001058074">
    <property type="component" value="Unassembled WGS sequence"/>
</dbReference>
<protein>
    <submittedName>
        <fullName evidence="1">Acyl-ACP thioesterase</fullName>
    </submittedName>
</protein>